<dbReference type="VEuPathDB" id="FungiDB:VP01_2196g8"/>
<keyword evidence="9" id="KW-1185">Reference proteome</keyword>
<dbReference type="Pfam" id="PF07690">
    <property type="entry name" value="MFS_1"/>
    <property type="match status" value="1"/>
</dbReference>
<feature type="transmembrane region" description="Helical" evidence="7">
    <location>
        <begin position="114"/>
        <end position="133"/>
    </location>
</feature>
<proteinExistence type="predicted"/>
<dbReference type="SUPFAM" id="SSF103473">
    <property type="entry name" value="MFS general substrate transporter"/>
    <property type="match status" value="1"/>
</dbReference>
<feature type="transmembrane region" description="Helical" evidence="7">
    <location>
        <begin position="407"/>
        <end position="428"/>
    </location>
</feature>
<feature type="transmembrane region" description="Helical" evidence="7">
    <location>
        <begin position="251"/>
        <end position="273"/>
    </location>
</feature>
<reference evidence="8 9" key="1">
    <citation type="submission" date="2015-08" db="EMBL/GenBank/DDBJ databases">
        <title>Next Generation Sequencing and Analysis of the Genome of Puccinia sorghi L Schw, the Causal Agent of Maize Common Rust.</title>
        <authorList>
            <person name="Rochi L."/>
            <person name="Burguener G."/>
            <person name="Darino M."/>
            <person name="Turjanski A."/>
            <person name="Kreff E."/>
            <person name="Dieguez M.J."/>
            <person name="Sacco F."/>
        </authorList>
    </citation>
    <scope>NUCLEOTIDE SEQUENCE [LARGE SCALE GENOMIC DNA]</scope>
    <source>
        <strain evidence="8 9">RO10H11247</strain>
    </source>
</reference>
<name>A0A0L6V985_9BASI</name>
<feature type="region of interest" description="Disordered" evidence="6">
    <location>
        <begin position="1"/>
        <end position="23"/>
    </location>
</feature>
<comment type="caution">
    <text evidence="8">The sequence shown here is derived from an EMBL/GenBank/DDBJ whole genome shotgun (WGS) entry which is preliminary data.</text>
</comment>
<evidence type="ECO:0000256" key="2">
    <source>
        <dbReference type="ARBA" id="ARBA00022448"/>
    </source>
</evidence>
<dbReference type="OrthoDB" id="3639251at2759"/>
<accession>A0A0L6V985</accession>
<dbReference type="PANTHER" id="PTHR43791">
    <property type="entry name" value="PERMEASE-RELATED"/>
    <property type="match status" value="1"/>
</dbReference>
<dbReference type="Gene3D" id="1.20.1250.20">
    <property type="entry name" value="MFS general substrate transporter like domains"/>
    <property type="match status" value="2"/>
</dbReference>
<keyword evidence="4 7" id="KW-1133">Transmembrane helix</keyword>
<keyword evidence="2" id="KW-0813">Transport</keyword>
<dbReference type="EMBL" id="LAVV01007054">
    <property type="protein sequence ID" value="KNZ57279.1"/>
    <property type="molecule type" value="Genomic_DNA"/>
</dbReference>
<feature type="compositionally biased region" description="Low complexity" evidence="6">
    <location>
        <begin position="1"/>
        <end position="12"/>
    </location>
</feature>
<gene>
    <name evidence="8" type="ORF">VP01_2196g8</name>
</gene>
<keyword evidence="5 7" id="KW-0472">Membrane</keyword>
<evidence type="ECO:0000313" key="9">
    <source>
        <dbReference type="Proteomes" id="UP000037035"/>
    </source>
</evidence>
<protein>
    <recommendedName>
        <fullName evidence="10">Major facilitator superfamily (MFS) profile domain-containing protein</fullName>
    </recommendedName>
</protein>
<comment type="subcellular location">
    <subcellularLocation>
        <location evidence="1">Membrane</location>
        <topology evidence="1">Multi-pass membrane protein</topology>
    </subcellularLocation>
</comment>
<dbReference type="GO" id="GO:0016020">
    <property type="term" value="C:membrane"/>
    <property type="evidence" value="ECO:0007669"/>
    <property type="project" value="UniProtKB-SubCell"/>
</dbReference>
<evidence type="ECO:0000256" key="5">
    <source>
        <dbReference type="ARBA" id="ARBA00023136"/>
    </source>
</evidence>
<dbReference type="InterPro" id="IPR036259">
    <property type="entry name" value="MFS_trans_sf"/>
</dbReference>
<evidence type="ECO:0000313" key="8">
    <source>
        <dbReference type="EMBL" id="KNZ57279.1"/>
    </source>
</evidence>
<evidence type="ECO:0000256" key="7">
    <source>
        <dbReference type="SAM" id="Phobius"/>
    </source>
</evidence>
<feature type="transmembrane region" description="Helical" evidence="7">
    <location>
        <begin position="217"/>
        <end position="239"/>
    </location>
</feature>
<sequence length="568" mass="62239">MQLPSDDASVAIADDDPEEKATPGLAYSSDTVYPVTHGVNAIEEKALLRKIDAHMFPCVCLLYMLNRERNGSGSGAQFHGLLDDCFDFFRRIPVCFSSAEIPSNMILAHTRPSLFLPGLTFLWGIVVTLISLVKSKEGLIVARLFLGFVEYAMLHFSCLPCLSKYNCSSRNAPADPPHVNSHIIIRSGFFPGVENPFQLFLLSSWYRKSELAKRIGILYSGGILAGAFGQRGLISGGVIDGLDGVGGIRGWRWLFIIEGLITITAAFIVVFFLPDWPSDTKWLSDEEKKLAAFRLEIDQVEQGATLADSARLSHQQALAAACKDWRTYLFCFMCHNFFFILTLFLILTKLLDIMILGSQTISYFIPSIVVSLGHDGQEAQYMTVPPYVVACVFALSVSFSADYFGEQMFHASIPIGVSGLLYALCLAITEPKARYILVCLAYGGTFGSLPVVLAWLSSVAGHQKQKRAITLAIVNTGQYASVIPECNFDEVGNSSNFYGSFLWPKSEGPEFILGFSMTAAFGLSCAIAAVLGAFLLAWFPRDPPIVEPEKPALLAQEAPTSRLSKSDL</sequence>
<evidence type="ECO:0000256" key="1">
    <source>
        <dbReference type="ARBA" id="ARBA00004141"/>
    </source>
</evidence>
<organism evidence="8 9">
    <name type="scientific">Puccinia sorghi</name>
    <dbReference type="NCBI Taxonomy" id="27349"/>
    <lineage>
        <taxon>Eukaryota</taxon>
        <taxon>Fungi</taxon>
        <taxon>Dikarya</taxon>
        <taxon>Basidiomycota</taxon>
        <taxon>Pucciniomycotina</taxon>
        <taxon>Pucciniomycetes</taxon>
        <taxon>Pucciniales</taxon>
        <taxon>Pucciniaceae</taxon>
        <taxon>Puccinia</taxon>
    </lineage>
</organism>
<feature type="transmembrane region" description="Helical" evidence="7">
    <location>
        <begin position="328"/>
        <end position="347"/>
    </location>
</feature>
<evidence type="ECO:0000256" key="6">
    <source>
        <dbReference type="SAM" id="MobiDB-lite"/>
    </source>
</evidence>
<evidence type="ECO:0000256" key="4">
    <source>
        <dbReference type="ARBA" id="ARBA00022989"/>
    </source>
</evidence>
<dbReference type="InterPro" id="IPR011701">
    <property type="entry name" value="MFS"/>
</dbReference>
<feature type="transmembrane region" description="Helical" evidence="7">
    <location>
        <begin position="384"/>
        <end position="401"/>
    </location>
</feature>
<dbReference type="PANTHER" id="PTHR43791:SF62">
    <property type="entry name" value="MAJOR FACILITATOR SUPERFAMILY (MFS) PROFILE DOMAIN-CONTAINING PROTEIN"/>
    <property type="match status" value="1"/>
</dbReference>
<keyword evidence="3 7" id="KW-0812">Transmembrane</keyword>
<evidence type="ECO:0000256" key="3">
    <source>
        <dbReference type="ARBA" id="ARBA00022692"/>
    </source>
</evidence>
<feature type="transmembrane region" description="Helical" evidence="7">
    <location>
        <begin position="511"/>
        <end position="539"/>
    </location>
</feature>
<dbReference type="GO" id="GO:0022857">
    <property type="term" value="F:transmembrane transporter activity"/>
    <property type="evidence" value="ECO:0007669"/>
    <property type="project" value="InterPro"/>
</dbReference>
<evidence type="ECO:0008006" key="10">
    <source>
        <dbReference type="Google" id="ProtNLM"/>
    </source>
</evidence>
<dbReference type="Proteomes" id="UP000037035">
    <property type="component" value="Unassembled WGS sequence"/>
</dbReference>
<dbReference type="AlphaFoldDB" id="A0A0L6V985"/>
<dbReference type="STRING" id="27349.A0A0L6V985"/>
<feature type="transmembrane region" description="Helical" evidence="7">
    <location>
        <begin position="435"/>
        <end position="456"/>
    </location>
</feature>
<feature type="transmembrane region" description="Helical" evidence="7">
    <location>
        <begin position="353"/>
        <end position="372"/>
    </location>
</feature>